<reference evidence="1" key="1">
    <citation type="submission" date="2021-03" db="EMBL/GenBank/DDBJ databases">
        <authorList>
            <person name="Bekaert M."/>
        </authorList>
    </citation>
    <scope>NUCLEOTIDE SEQUENCE</scope>
</reference>
<dbReference type="Proteomes" id="UP000683360">
    <property type="component" value="Unassembled WGS sequence"/>
</dbReference>
<evidence type="ECO:0008006" key="3">
    <source>
        <dbReference type="Google" id="ProtNLM"/>
    </source>
</evidence>
<gene>
    <name evidence="1" type="ORF">MEDL_17485</name>
</gene>
<comment type="caution">
    <text evidence="1">The sequence shown here is derived from an EMBL/GenBank/DDBJ whole genome shotgun (WGS) entry which is preliminary data.</text>
</comment>
<proteinExistence type="predicted"/>
<dbReference type="EMBL" id="CAJPWZ010000903">
    <property type="protein sequence ID" value="CAG2202940.1"/>
    <property type="molecule type" value="Genomic_DNA"/>
</dbReference>
<evidence type="ECO:0000313" key="2">
    <source>
        <dbReference type="Proteomes" id="UP000683360"/>
    </source>
</evidence>
<sequence>MASSVKDCCTLCKDDGTSTEVIRWCIECEGVFLCTDCEKHHKKLRMSKAHNTMSTKDYHNLPKFMQEISSQCRDHKKNPFTLQLKAGRKDQAQYLVPTIPTIEQIKPSFLRHLKIQQDMQNIDIQACRILPDGRYLLLLYNIFGVSNMLMFSNEGILIGEVVKFEGPFDICFVRNNTVAVTLEAYFNRNQIVLVDVDKNEILKELTFLTHINQ</sequence>
<dbReference type="OrthoDB" id="6110133at2759"/>
<accession>A0A8S3RCW2</accession>
<evidence type="ECO:0000313" key="1">
    <source>
        <dbReference type="EMBL" id="CAG2202940.1"/>
    </source>
</evidence>
<organism evidence="1 2">
    <name type="scientific">Mytilus edulis</name>
    <name type="common">Blue mussel</name>
    <dbReference type="NCBI Taxonomy" id="6550"/>
    <lineage>
        <taxon>Eukaryota</taxon>
        <taxon>Metazoa</taxon>
        <taxon>Spiralia</taxon>
        <taxon>Lophotrochozoa</taxon>
        <taxon>Mollusca</taxon>
        <taxon>Bivalvia</taxon>
        <taxon>Autobranchia</taxon>
        <taxon>Pteriomorphia</taxon>
        <taxon>Mytilida</taxon>
        <taxon>Mytiloidea</taxon>
        <taxon>Mytilidae</taxon>
        <taxon>Mytilinae</taxon>
        <taxon>Mytilus</taxon>
    </lineage>
</organism>
<protein>
    <recommendedName>
        <fullName evidence="3">B box-type domain-containing protein</fullName>
    </recommendedName>
</protein>
<dbReference type="AlphaFoldDB" id="A0A8S3RCW2"/>
<name>A0A8S3RCW2_MYTED</name>
<keyword evidence="2" id="KW-1185">Reference proteome</keyword>